<sequence length="408" mass="44475">MARINLFIVALAALVIVIRAVPVGVPALHFTLRQVPNPEHIARSPEEIYARALAKYGYDSPAILIRESAPLNGSVITNPEKDDESYLSPVTVGGQTMLVNIDTGSSDFWVFSSLLRQNQKEGHIIYTPGPEARELVNHTWDIGYGDGSFAFGKVFLDKVELGGISVPDQAVEAATRVSPTFVEDRNNSGIMGLGFGNLNMVRPRKQKTFFENAMAHLSMPVLAASLKHGAPGTYDFGFIDRKKYAGELAYLPVDNTEGYWNVTVAGYQIGRNGNKMNITFSALADTGTTLALLPEPIVNAYYSQVTGAEHVYKRVWYFPCNVTVPDFGLVINDNYTAFIPGEFVKYATPSVVKESCYGGIQASRNGAILGGMFLKSQYAVFDYGQVRLGLAPQAEGNKTCSKCLVKTA</sequence>
<reference evidence="1" key="1">
    <citation type="journal article" date="2022" name="bioRxiv">
        <title>Population genetic analysis of Ophidiomyces ophidiicola, the causative agent of snake fungal disease, indicates recent introductions to the USA.</title>
        <authorList>
            <person name="Ladner J.T."/>
            <person name="Palmer J.M."/>
            <person name="Ettinger C.L."/>
            <person name="Stajich J.E."/>
            <person name="Farrell T.M."/>
            <person name="Glorioso B.M."/>
            <person name="Lawson B."/>
            <person name="Price S.J."/>
            <person name="Stengle A.G."/>
            <person name="Grear D.A."/>
            <person name="Lorch J.M."/>
        </authorList>
    </citation>
    <scope>NUCLEOTIDE SEQUENCE</scope>
    <source>
        <strain evidence="1">NWHC 24266-5</strain>
    </source>
</reference>
<protein>
    <submittedName>
        <fullName evidence="1">Uncharacterized protein</fullName>
    </submittedName>
</protein>
<organism evidence="1">
    <name type="scientific">Ophidiomyces ophidiicola</name>
    <dbReference type="NCBI Taxonomy" id="1387563"/>
    <lineage>
        <taxon>Eukaryota</taxon>
        <taxon>Fungi</taxon>
        <taxon>Dikarya</taxon>
        <taxon>Ascomycota</taxon>
        <taxon>Pezizomycotina</taxon>
        <taxon>Eurotiomycetes</taxon>
        <taxon>Eurotiomycetidae</taxon>
        <taxon>Onygenales</taxon>
        <taxon>Onygenaceae</taxon>
        <taxon>Ophidiomyces</taxon>
    </lineage>
</organism>
<name>A0ACB8UYJ8_9EURO</name>
<gene>
    <name evidence="1" type="ORF">LOY88_002697</name>
</gene>
<dbReference type="EMBL" id="JALBCA010000032">
    <property type="protein sequence ID" value="KAI2388297.1"/>
    <property type="molecule type" value="Genomic_DNA"/>
</dbReference>
<comment type="caution">
    <text evidence="1">The sequence shown here is derived from an EMBL/GenBank/DDBJ whole genome shotgun (WGS) entry which is preliminary data.</text>
</comment>
<accession>A0ACB8UYJ8</accession>
<proteinExistence type="predicted"/>
<evidence type="ECO:0000313" key="1">
    <source>
        <dbReference type="EMBL" id="KAI2388297.1"/>
    </source>
</evidence>